<dbReference type="PANTHER" id="PTHR22916:SF3">
    <property type="entry name" value="UDP-GLCNAC:BETAGAL BETA-1,3-N-ACETYLGLUCOSAMINYLTRANSFERASE-LIKE PROTEIN 1"/>
    <property type="match status" value="1"/>
</dbReference>
<organism evidence="2">
    <name type="scientific">Agrobacterium albertimagni</name>
    <dbReference type="NCBI Taxonomy" id="147266"/>
    <lineage>
        <taxon>Bacteria</taxon>
        <taxon>Pseudomonadati</taxon>
        <taxon>Pseudomonadota</taxon>
        <taxon>Alphaproteobacteria</taxon>
        <taxon>Hyphomicrobiales</taxon>
        <taxon>Rhizobiaceae</taxon>
        <taxon>Rhizobium/Agrobacterium group</taxon>
        <taxon>Agrobacterium</taxon>
    </lineage>
</organism>
<dbReference type="InterPro" id="IPR001173">
    <property type="entry name" value="Glyco_trans_2-like"/>
</dbReference>
<dbReference type="PANTHER" id="PTHR22916">
    <property type="entry name" value="GLYCOSYLTRANSFERASE"/>
    <property type="match status" value="1"/>
</dbReference>
<evidence type="ECO:0000259" key="1">
    <source>
        <dbReference type="Pfam" id="PF00535"/>
    </source>
</evidence>
<dbReference type="AlphaFoldDB" id="A0A7C1T4F9"/>
<comment type="caution">
    <text evidence="2">The sequence shown here is derived from an EMBL/GenBank/DDBJ whole genome shotgun (WGS) entry which is preliminary data.</text>
</comment>
<dbReference type="Pfam" id="PF00535">
    <property type="entry name" value="Glycos_transf_2"/>
    <property type="match status" value="1"/>
</dbReference>
<dbReference type="Gene3D" id="3.90.550.10">
    <property type="entry name" value="Spore Coat Polysaccharide Biosynthesis Protein SpsA, Chain A"/>
    <property type="match status" value="1"/>
</dbReference>
<protein>
    <submittedName>
        <fullName evidence="2">Glycosyltransferase</fullName>
    </submittedName>
</protein>
<dbReference type="SUPFAM" id="SSF53448">
    <property type="entry name" value="Nucleotide-diphospho-sugar transferases"/>
    <property type="match status" value="1"/>
</dbReference>
<name>A0A7C1T4F9_9HYPH</name>
<evidence type="ECO:0000313" key="2">
    <source>
        <dbReference type="EMBL" id="HEB43846.1"/>
    </source>
</evidence>
<dbReference type="EMBL" id="DSKI01000472">
    <property type="protein sequence ID" value="HEB43846.1"/>
    <property type="molecule type" value="Genomic_DNA"/>
</dbReference>
<accession>A0A7C1T4F9</accession>
<sequence>MVEPSKSQPAPDERETVEPRASFIMAINRDNPWLEQAIQSVLSQDEPRFEFLIGANACDDSLWFKLSEYAAQDRRIRLSRSSIGQLSFNLNLLADQAMTPYLVRMDADDVCLPNRLSTLLAAMERDCLDVLGSAVAIIDEDSREIGVMSFPLSAKAISRALTRRTVFCHPAVMVRKQFLLDMRGYLGGFVSEDTDLWLRAERQGARMANLPEILLHYRVHHNQSIMSSLGYAEVASHWLRECLLRPSFRNVGGLLVSLGKCLMARWAPGIRRYLKPRSRGTS</sequence>
<feature type="domain" description="Glycosyltransferase 2-like" evidence="1">
    <location>
        <begin position="24"/>
        <end position="179"/>
    </location>
</feature>
<gene>
    <name evidence="2" type="ORF">ENP70_09155</name>
</gene>
<keyword evidence="2" id="KW-0808">Transferase</keyword>
<proteinExistence type="predicted"/>
<reference evidence="2" key="1">
    <citation type="journal article" date="2020" name="mSystems">
        <title>Genome- and Community-Level Interaction Insights into Carbon Utilization and Element Cycling Functions of Hydrothermarchaeota in Hydrothermal Sediment.</title>
        <authorList>
            <person name="Zhou Z."/>
            <person name="Liu Y."/>
            <person name="Xu W."/>
            <person name="Pan J."/>
            <person name="Luo Z.H."/>
            <person name="Li M."/>
        </authorList>
    </citation>
    <scope>NUCLEOTIDE SEQUENCE [LARGE SCALE GENOMIC DNA]</scope>
    <source>
        <strain evidence="2">SpSt-243</strain>
    </source>
</reference>
<dbReference type="GO" id="GO:0016758">
    <property type="term" value="F:hexosyltransferase activity"/>
    <property type="evidence" value="ECO:0007669"/>
    <property type="project" value="UniProtKB-ARBA"/>
</dbReference>
<dbReference type="InterPro" id="IPR029044">
    <property type="entry name" value="Nucleotide-diphossugar_trans"/>
</dbReference>